<dbReference type="NCBIfam" id="TIGR01509">
    <property type="entry name" value="HAD-SF-IA-v3"/>
    <property type="match status" value="1"/>
</dbReference>
<dbReference type="Proteomes" id="UP001370490">
    <property type="component" value="Unassembled WGS sequence"/>
</dbReference>
<proteinExistence type="predicted"/>
<comment type="caution">
    <text evidence="1">The sequence shown here is derived from an EMBL/GenBank/DDBJ whole genome shotgun (WGS) entry which is preliminary data.</text>
</comment>
<dbReference type="InterPro" id="IPR023198">
    <property type="entry name" value="PGP-like_dom2"/>
</dbReference>
<evidence type="ECO:0000313" key="2">
    <source>
        <dbReference type="Proteomes" id="UP001370490"/>
    </source>
</evidence>
<keyword evidence="1" id="KW-0378">Hydrolase</keyword>
<dbReference type="FunFam" id="1.10.150.240:FF:000001">
    <property type="entry name" value="Haloacid dehalogenase-like hydrolase domain"/>
    <property type="match status" value="1"/>
</dbReference>
<dbReference type="SUPFAM" id="SSF56784">
    <property type="entry name" value="HAD-like"/>
    <property type="match status" value="1"/>
</dbReference>
<dbReference type="PROSITE" id="PS01228">
    <property type="entry name" value="COF_1"/>
    <property type="match status" value="1"/>
</dbReference>
<dbReference type="FunFam" id="3.40.50.1000:FF:000119">
    <property type="entry name" value="Bifunctional riboflavin kinase/FMN phosphatase"/>
    <property type="match status" value="1"/>
</dbReference>
<sequence>MSCAKCRSCNERTQILAVILDLDGTLLNTEQVTKDVLKDFLAKYGKEVDPKKEESRLGMMQKEAAIAIVKDYDLPLTPERFIQDISPMYHERWPLAKPLPGANRLIMHLHKHGVPFALASNSVRRNIDTKVSHQPGWKERFTAILGSDEVKSGKPAPDLFLEAARRMGVDASRCLVIEDSLVGVEAARAAKMKVVAVPSIEGEAESYSIADLVLHSLLEFQPELWGLPPFEDWINNVLPIEPTYVAYVDGFLQEAQDLPQYGTDGGPFTIPVQLSGLFCGWATVDELGKFKVVVALGWDSCTPKRSFVSVTLLALILERNHSNPFGLPLIACAICLFCSKYAPVKVGAIV</sequence>
<dbReference type="PANTHER" id="PTHR18901:SF44">
    <property type="entry name" value="OS01G0757900 PROTEIN"/>
    <property type="match status" value="1"/>
</dbReference>
<dbReference type="AlphaFoldDB" id="A0AAN8Z0D9"/>
<organism evidence="1 2">
    <name type="scientific">Dillenia turbinata</name>
    <dbReference type="NCBI Taxonomy" id="194707"/>
    <lineage>
        <taxon>Eukaryota</taxon>
        <taxon>Viridiplantae</taxon>
        <taxon>Streptophyta</taxon>
        <taxon>Embryophyta</taxon>
        <taxon>Tracheophyta</taxon>
        <taxon>Spermatophyta</taxon>
        <taxon>Magnoliopsida</taxon>
        <taxon>eudicotyledons</taxon>
        <taxon>Gunneridae</taxon>
        <taxon>Pentapetalae</taxon>
        <taxon>Dilleniales</taxon>
        <taxon>Dilleniaceae</taxon>
        <taxon>Dillenia</taxon>
    </lineage>
</organism>
<accession>A0AAN8Z0D9</accession>
<dbReference type="GO" id="GO:0006114">
    <property type="term" value="P:glycerol biosynthetic process"/>
    <property type="evidence" value="ECO:0007669"/>
    <property type="project" value="TreeGrafter"/>
</dbReference>
<dbReference type="GO" id="GO:0043136">
    <property type="term" value="F:sn-glycerol 3-phosphatase activity"/>
    <property type="evidence" value="ECO:0007669"/>
    <property type="project" value="TreeGrafter"/>
</dbReference>
<dbReference type="SFLD" id="SFLDS00003">
    <property type="entry name" value="Haloacid_Dehalogenase"/>
    <property type="match status" value="1"/>
</dbReference>
<dbReference type="EMBL" id="JBAMMX010000021">
    <property type="protein sequence ID" value="KAK6919712.1"/>
    <property type="molecule type" value="Genomic_DNA"/>
</dbReference>
<keyword evidence="2" id="KW-1185">Reference proteome</keyword>
<dbReference type="SFLD" id="SFLDG01135">
    <property type="entry name" value="C1.5.6:_HAD__Beta-PGM__Phospha"/>
    <property type="match status" value="1"/>
</dbReference>
<dbReference type="Pfam" id="PF13419">
    <property type="entry name" value="HAD_2"/>
    <property type="match status" value="1"/>
</dbReference>
<dbReference type="InterPro" id="IPR036412">
    <property type="entry name" value="HAD-like_sf"/>
</dbReference>
<dbReference type="PANTHER" id="PTHR18901">
    <property type="entry name" value="2-DEOXYGLUCOSE-6-PHOSPHATE PHOSPHATASE 2"/>
    <property type="match status" value="1"/>
</dbReference>
<dbReference type="InterPro" id="IPR041492">
    <property type="entry name" value="HAD_2"/>
</dbReference>
<dbReference type="SFLD" id="SFLDG01129">
    <property type="entry name" value="C1.5:_HAD__Beta-PGM__Phosphata"/>
    <property type="match status" value="1"/>
</dbReference>
<dbReference type="InterPro" id="IPR023214">
    <property type="entry name" value="HAD_sf"/>
</dbReference>
<dbReference type="InterPro" id="IPR006439">
    <property type="entry name" value="HAD-SF_hydro_IA"/>
</dbReference>
<reference evidence="1 2" key="1">
    <citation type="submission" date="2023-12" db="EMBL/GenBank/DDBJ databases">
        <title>A high-quality genome assembly for Dillenia turbinata (Dilleniales).</title>
        <authorList>
            <person name="Chanderbali A."/>
        </authorList>
    </citation>
    <scope>NUCLEOTIDE SEQUENCE [LARGE SCALE GENOMIC DNA]</scope>
    <source>
        <strain evidence="1">LSX21</strain>
        <tissue evidence="1">Leaf</tissue>
    </source>
</reference>
<protein>
    <submittedName>
        <fullName evidence="1">Haloacid dehalogenase-like hydrolase</fullName>
    </submittedName>
</protein>
<name>A0AAN8Z0D9_9MAGN</name>
<evidence type="ECO:0000313" key="1">
    <source>
        <dbReference type="EMBL" id="KAK6919712.1"/>
    </source>
</evidence>
<gene>
    <name evidence="1" type="ORF">RJ641_015616</name>
</gene>
<dbReference type="Gene3D" id="3.40.50.1000">
    <property type="entry name" value="HAD superfamily/HAD-like"/>
    <property type="match status" value="1"/>
</dbReference>
<dbReference type="PRINTS" id="PR00413">
    <property type="entry name" value="HADHALOGNASE"/>
</dbReference>
<dbReference type="Gene3D" id="1.10.150.240">
    <property type="entry name" value="Putative phosphatase, domain 2"/>
    <property type="match status" value="1"/>
</dbReference>